<dbReference type="PANTHER" id="PTHR30217:SF10">
    <property type="entry name" value="23S RRNA 5-HYDROXYCYTIDINE C2501 SYNTHASE"/>
    <property type="match status" value="1"/>
</dbReference>
<accession>H9UK13</accession>
<dbReference type="PANTHER" id="PTHR30217">
    <property type="entry name" value="PEPTIDASE U32 FAMILY"/>
    <property type="match status" value="1"/>
</dbReference>
<dbReference type="InterPro" id="IPR051454">
    <property type="entry name" value="RNA/ubiquinone_mod_enzymes"/>
</dbReference>
<organism evidence="1 2">
    <name type="scientific">Spirochaeta africana (strain ATCC 700263 / DSM 8902 / Z-7692)</name>
    <dbReference type="NCBI Taxonomy" id="889378"/>
    <lineage>
        <taxon>Bacteria</taxon>
        <taxon>Pseudomonadati</taxon>
        <taxon>Spirochaetota</taxon>
        <taxon>Spirochaetia</taxon>
        <taxon>Spirochaetales</taxon>
        <taxon>Spirochaetaceae</taxon>
        <taxon>Spirochaeta</taxon>
    </lineage>
</organism>
<keyword evidence="1" id="KW-0645">Protease</keyword>
<dbReference type="OrthoDB" id="9807498at2"/>
<evidence type="ECO:0000313" key="1">
    <source>
        <dbReference type="EMBL" id="AFG37856.1"/>
    </source>
</evidence>
<dbReference type="PATRIC" id="fig|889378.3.peg.1788"/>
<dbReference type="KEGG" id="sfc:Spiaf_1799"/>
<keyword evidence="1" id="KW-0378">Hydrolase</keyword>
<dbReference type="Pfam" id="PF01136">
    <property type="entry name" value="Peptidase_U32"/>
    <property type="match status" value="1"/>
</dbReference>
<dbReference type="Proteomes" id="UP000007383">
    <property type="component" value="Chromosome"/>
</dbReference>
<dbReference type="AlphaFoldDB" id="H9UK13"/>
<dbReference type="STRING" id="889378.Spiaf_1799"/>
<dbReference type="InterPro" id="IPR001539">
    <property type="entry name" value="Peptidase_U32"/>
</dbReference>
<dbReference type="HOGENOM" id="CLU_011540_4_1_12"/>
<name>H9UK13_SPIAZ</name>
<proteinExistence type="predicted"/>
<reference evidence="2" key="1">
    <citation type="journal article" date="2013" name="Stand. Genomic Sci.">
        <title>Complete genome sequence of the halophilic bacterium Spirochaeta africana type strain (Z-7692(T)) from the alkaline Lake Magadi in the East African Rift.</title>
        <authorList>
            <person name="Liolos K."/>
            <person name="Abt B."/>
            <person name="Scheuner C."/>
            <person name="Teshima H."/>
            <person name="Held B."/>
            <person name="Lapidus A."/>
            <person name="Nolan M."/>
            <person name="Lucas S."/>
            <person name="Deshpande S."/>
            <person name="Cheng J.F."/>
            <person name="Tapia R."/>
            <person name="Goodwin L.A."/>
            <person name="Pitluck S."/>
            <person name="Pagani I."/>
            <person name="Ivanova N."/>
            <person name="Mavromatis K."/>
            <person name="Mikhailova N."/>
            <person name="Huntemann M."/>
            <person name="Pati A."/>
            <person name="Chen A."/>
            <person name="Palaniappan K."/>
            <person name="Land M."/>
            <person name="Rohde M."/>
            <person name="Tindall B.J."/>
            <person name="Detter J.C."/>
            <person name="Goker M."/>
            <person name="Bristow J."/>
            <person name="Eisen J.A."/>
            <person name="Markowitz V."/>
            <person name="Hugenholtz P."/>
            <person name="Woyke T."/>
            <person name="Klenk H.P."/>
            <person name="Kyrpides N.C."/>
        </authorList>
    </citation>
    <scope>NUCLEOTIDE SEQUENCE</scope>
    <source>
        <strain evidence="2">ATCC 700263 / DSM 8902 / Z-7692</strain>
    </source>
</reference>
<dbReference type="RefSeq" id="WP_014455839.1">
    <property type="nucleotide sequence ID" value="NC_017098.1"/>
</dbReference>
<sequence length="762" mass="83879">MDRSVPELLAPAGSLDSAYYALQAGADAVYFGLQRFSARAAARNFSYDDARRLRWFSRRLGRRIYAAVNTLLTDQELADFHQTAAFLDYLEVDGVILQDPGAAAVLQQLYPHIPRHGSTQLAVHDSDGVHWAQRLGLQRMVLAREVSGSELAELQADLPPGMELEYFIHGAQCYGFSGLCLASGVMLGRSANRGACAQICRTSFDGQYPFSADDRSLAARIPDLAAAGVDSLKIEGRMKSPAYVQQTVSWYRGMLDRLASGDTGNPVPPDDAVRTTFARNFNAGCWDWGRKQQPAQDAALVNTEYPGATGVLLGTATQCGAAGFTITTQHELHLRDGLLLRTAAGWKQTGVRQIRSPGGKPLKKLTAGMTGQLESDMVPLAGSEVRLISRHDSTLPAAPAMQLWKPVLATGVLVTDEGLTLSCEHGSQECSLEWMPAKTPGRLFAQLEDVFTAEGEYFRHKARISGNDPGWFYPASRLKSLRRTWVAAIDSTWCCEAAGQAVDGAIIHDADRTGLQKPALTPPDRKRVLPQGMPLPPRGQLQRNGVPFLFPGDDPYAWVTDLAEPVFIPLFPVSLGLPGWDRLDKFLADPQRPLVVLGLGNPAHAERYRKKWAQYPDTAAFLDYGLYVTNSQTLALYRSLLPRLVARMPWIEAPTESKSSAGSVPTAELSFRDGDDATESLPVLPVKGFMPPLFLSRSCHRRNTGGSCRDCHPDTVQRYRLQQGRRGFQALVYRCWTMVMKDDKRHICPARQKDRPDKDSGR</sequence>
<evidence type="ECO:0000313" key="2">
    <source>
        <dbReference type="Proteomes" id="UP000007383"/>
    </source>
</evidence>
<dbReference type="GO" id="GO:0008233">
    <property type="term" value="F:peptidase activity"/>
    <property type="evidence" value="ECO:0007669"/>
    <property type="project" value="UniProtKB-KW"/>
</dbReference>
<dbReference type="eggNOG" id="COG0826">
    <property type="taxonomic scope" value="Bacteria"/>
</dbReference>
<keyword evidence="2" id="KW-1185">Reference proteome</keyword>
<protein>
    <submittedName>
        <fullName evidence="1">Collagenase-like protease</fullName>
    </submittedName>
</protein>
<gene>
    <name evidence="1" type="ordered locus">Spiaf_1799</name>
</gene>
<dbReference type="GO" id="GO:0006508">
    <property type="term" value="P:proteolysis"/>
    <property type="evidence" value="ECO:0007669"/>
    <property type="project" value="UniProtKB-KW"/>
</dbReference>
<dbReference type="EMBL" id="CP003282">
    <property type="protein sequence ID" value="AFG37856.1"/>
    <property type="molecule type" value="Genomic_DNA"/>
</dbReference>